<keyword evidence="4" id="KW-0456">Lyase</keyword>
<sequence length="387" mass="41544">MKSLLIFLCLFAANPKDFGAIGDGVTDDTAAIQSAANDCKSKLRAIQPTGGSYMGSCPELFFPAGKYRISQSIKLCPYQTVRGEDSILIQADPDSRILEFNGGYQNRVVGIQFVGGSSQVVFGNANVDSSFLTFRDCAFQAWSEYSVVADGTVDDHHLSATLSFQRCRWDGPRAVYTHCDTTQFSDCEAHFRGKNIPQDGGWITNAGFLRPNGIYSYGGTLGLYNVTLVPAAPLVPAEDGSAPKLINAYWIDNGGSVVAERVRFSGEGAGVAPIIHRAPVNTRSPFRGSKIAIHACQVSCGQDADSKSAVITLRGGFPQCLRITACDGLVSPSIPWIRVYPGYNLSADVATILKPASSLSQYTITIQGNQSFTSQPIPTPLQQFVGK</sequence>
<dbReference type="EMBL" id="LR797178">
    <property type="protein sequence ID" value="CAB4191721.1"/>
    <property type="molecule type" value="Genomic_DNA"/>
</dbReference>
<dbReference type="InterPro" id="IPR024535">
    <property type="entry name" value="RHGA/B-epi-like_pectate_lyase"/>
</dbReference>
<dbReference type="GO" id="GO:0019058">
    <property type="term" value="P:viral life cycle"/>
    <property type="evidence" value="ECO:0007669"/>
    <property type="project" value="UniProtKB-ARBA"/>
</dbReference>
<dbReference type="GO" id="GO:0051701">
    <property type="term" value="P:biological process involved in interaction with host"/>
    <property type="evidence" value="ECO:0007669"/>
    <property type="project" value="UniProtKB-ARBA"/>
</dbReference>
<keyword evidence="2" id="KW-0946">Virion</keyword>
<dbReference type="SUPFAM" id="SSF51126">
    <property type="entry name" value="Pectin lyase-like"/>
    <property type="match status" value="1"/>
</dbReference>
<dbReference type="GO" id="GO:0044423">
    <property type="term" value="C:virion component"/>
    <property type="evidence" value="ECO:0007669"/>
    <property type="project" value="UniProtKB-KW"/>
</dbReference>
<evidence type="ECO:0000313" key="4">
    <source>
        <dbReference type="EMBL" id="CAB4191721.1"/>
    </source>
</evidence>
<dbReference type="Pfam" id="PF12708">
    <property type="entry name" value="Pect-lyase_RHGA_epim"/>
    <property type="match status" value="1"/>
</dbReference>
<dbReference type="InterPro" id="IPR012334">
    <property type="entry name" value="Pectin_lyas_fold"/>
</dbReference>
<evidence type="ECO:0000256" key="1">
    <source>
        <dbReference type="ARBA" id="ARBA00004328"/>
    </source>
</evidence>
<dbReference type="GO" id="GO:0016829">
    <property type="term" value="F:lyase activity"/>
    <property type="evidence" value="ECO:0007669"/>
    <property type="project" value="UniProtKB-KW"/>
</dbReference>
<name>A0A6J5RE10_9CAUD</name>
<evidence type="ECO:0000259" key="3">
    <source>
        <dbReference type="Pfam" id="PF12708"/>
    </source>
</evidence>
<feature type="domain" description="Rhamnogalacturonase A/B/Epimerase-like pectate lyase" evidence="3">
    <location>
        <begin position="14"/>
        <end position="84"/>
    </location>
</feature>
<organism evidence="4">
    <name type="scientific">uncultured Caudovirales phage</name>
    <dbReference type="NCBI Taxonomy" id="2100421"/>
    <lineage>
        <taxon>Viruses</taxon>
        <taxon>Duplodnaviria</taxon>
        <taxon>Heunggongvirae</taxon>
        <taxon>Uroviricota</taxon>
        <taxon>Caudoviricetes</taxon>
        <taxon>Peduoviridae</taxon>
        <taxon>Maltschvirus</taxon>
        <taxon>Maltschvirus maltsch</taxon>
    </lineage>
</organism>
<evidence type="ECO:0000256" key="2">
    <source>
        <dbReference type="ARBA" id="ARBA00022844"/>
    </source>
</evidence>
<gene>
    <name evidence="4" type="ORF">UFOVP1229_106</name>
</gene>
<dbReference type="InterPro" id="IPR011050">
    <property type="entry name" value="Pectin_lyase_fold/virulence"/>
</dbReference>
<comment type="subcellular location">
    <subcellularLocation>
        <location evidence="1">Virion</location>
    </subcellularLocation>
</comment>
<proteinExistence type="predicted"/>
<protein>
    <submittedName>
        <fullName evidence="4">Pectate lyase superfamily protein</fullName>
    </submittedName>
</protein>
<accession>A0A6J5RE10</accession>
<dbReference type="Gene3D" id="2.160.20.10">
    <property type="entry name" value="Single-stranded right-handed beta-helix, Pectin lyase-like"/>
    <property type="match status" value="1"/>
</dbReference>
<reference evidence="4" key="1">
    <citation type="submission" date="2020-05" db="EMBL/GenBank/DDBJ databases">
        <authorList>
            <person name="Chiriac C."/>
            <person name="Salcher M."/>
            <person name="Ghai R."/>
            <person name="Kavagutti S V."/>
        </authorList>
    </citation>
    <scope>NUCLEOTIDE SEQUENCE</scope>
</reference>